<dbReference type="AlphaFoldDB" id="A0A386B0L5"/>
<evidence type="ECO:0000256" key="2">
    <source>
        <dbReference type="ARBA" id="ARBA00022980"/>
    </source>
</evidence>
<dbReference type="PANTHER" id="PTHR21569">
    <property type="entry name" value="RIBOSOMAL PROTEIN S9"/>
    <property type="match status" value="1"/>
</dbReference>
<dbReference type="RefSeq" id="YP_009519303.1">
    <property type="nucleotide sequence ID" value="NC_039524.1"/>
</dbReference>
<dbReference type="GO" id="GO:0005737">
    <property type="term" value="C:cytoplasm"/>
    <property type="evidence" value="ECO:0007669"/>
    <property type="project" value="UniProtKB-ARBA"/>
</dbReference>
<dbReference type="InterPro" id="IPR014721">
    <property type="entry name" value="Ribsml_uS5_D2-typ_fold_subgr"/>
</dbReference>
<dbReference type="EMBL" id="MH591107">
    <property type="protein sequence ID" value="AYC65230.1"/>
    <property type="molecule type" value="Genomic_DNA"/>
</dbReference>
<dbReference type="GO" id="GO:0015935">
    <property type="term" value="C:small ribosomal subunit"/>
    <property type="evidence" value="ECO:0007669"/>
    <property type="project" value="TreeGrafter"/>
</dbReference>
<evidence type="ECO:0000256" key="5">
    <source>
        <dbReference type="ARBA" id="ARBA00035437"/>
    </source>
</evidence>
<evidence type="ECO:0000256" key="3">
    <source>
        <dbReference type="ARBA" id="ARBA00023274"/>
    </source>
</evidence>
<keyword evidence="7" id="KW-0934">Plastid</keyword>
<keyword evidence="3 6" id="KW-0687">Ribonucleoprotein</keyword>
<dbReference type="GO" id="GO:0006412">
    <property type="term" value="P:translation"/>
    <property type="evidence" value="ECO:0007669"/>
    <property type="project" value="InterPro"/>
</dbReference>
<dbReference type="GO" id="GO:0003723">
    <property type="term" value="F:RNA binding"/>
    <property type="evidence" value="ECO:0007669"/>
    <property type="project" value="TreeGrafter"/>
</dbReference>
<dbReference type="InterPro" id="IPR020574">
    <property type="entry name" value="Ribosomal_uS9_CS"/>
</dbReference>
<name>A0A386B0L5_CODAR</name>
<reference evidence="7" key="2">
    <citation type="journal article" date="2019" name="Mol. Phylogenet. Evol.">
        <title>Reassessment of the classification of bryopsidales (chlorophyta) based on chloroplast phylogenomic analyses.</title>
        <authorList>
            <person name="Cremen M.C."/>
            <person name="Leliaert F."/>
            <person name="West J."/>
            <person name="Lam D.W."/>
            <person name="Shimada S."/>
            <person name="Lopez-Bautista J.M."/>
            <person name="Verbruggen H."/>
        </authorList>
    </citation>
    <scope>NUCLEOTIDE SEQUENCE</scope>
</reference>
<evidence type="ECO:0000256" key="4">
    <source>
        <dbReference type="ARBA" id="ARBA00035152"/>
    </source>
</evidence>
<protein>
    <recommendedName>
        <fullName evidence="4">Small ribosomal subunit protein uS9c</fullName>
    </recommendedName>
    <alternativeName>
        <fullName evidence="5">30S ribosomal protein S9, chloroplastic</fullName>
    </alternativeName>
</protein>
<dbReference type="Gene3D" id="3.30.230.10">
    <property type="match status" value="1"/>
</dbReference>
<dbReference type="Pfam" id="PF00380">
    <property type="entry name" value="Ribosomal_S9"/>
    <property type="match status" value="1"/>
</dbReference>
<dbReference type="NCBIfam" id="NF001099">
    <property type="entry name" value="PRK00132.1"/>
    <property type="match status" value="1"/>
</dbReference>
<dbReference type="SUPFAM" id="SSF54211">
    <property type="entry name" value="Ribosomal protein S5 domain 2-like"/>
    <property type="match status" value="1"/>
</dbReference>
<geneLocation type="chloroplast" evidence="7"/>
<dbReference type="GeneID" id="38279194"/>
<evidence type="ECO:0000256" key="1">
    <source>
        <dbReference type="ARBA" id="ARBA00005251"/>
    </source>
</evidence>
<dbReference type="PROSITE" id="PS00360">
    <property type="entry name" value="RIBOSOMAL_S9"/>
    <property type="match status" value="1"/>
</dbReference>
<gene>
    <name evidence="7" type="primary">rps9</name>
</gene>
<dbReference type="InterPro" id="IPR023035">
    <property type="entry name" value="Ribosomal_uS9_bac/plastid"/>
</dbReference>
<evidence type="ECO:0000256" key="6">
    <source>
        <dbReference type="RuleBase" id="RU003815"/>
    </source>
</evidence>
<dbReference type="InterPro" id="IPR000754">
    <property type="entry name" value="Ribosomal_uS9"/>
</dbReference>
<organism evidence="7">
    <name type="scientific">Codium arabicum</name>
    <name type="common">Green alga</name>
    <dbReference type="NCBI Taxonomy" id="221038"/>
    <lineage>
        <taxon>Eukaryota</taxon>
        <taxon>Viridiplantae</taxon>
        <taxon>Chlorophyta</taxon>
        <taxon>core chlorophytes</taxon>
        <taxon>Ulvophyceae</taxon>
        <taxon>TCBD clade</taxon>
        <taxon>Bryopsidales</taxon>
        <taxon>Bryopsidineae</taxon>
        <taxon>Codiaceae</taxon>
        <taxon>Codium</taxon>
    </lineage>
</organism>
<sequence>MIVTIGRRKNAIATIFFYKTFGEFSINNRSVKEYFQNNPFFLDVIFEPFELLNLNRQNQIKIQVMGGGLSAQAQACRLALSRALQKQSASYKVILKKKGFLTQDSRIKERRKYGLKKARKAPQFSKR</sequence>
<reference evidence="7" key="1">
    <citation type="submission" date="2018-07" db="EMBL/GenBank/DDBJ databases">
        <authorList>
            <person name="Quirk P.G."/>
            <person name="Krulwich T.A."/>
        </authorList>
    </citation>
    <scope>NUCLEOTIDE SEQUENCE</scope>
</reference>
<evidence type="ECO:0000313" key="7">
    <source>
        <dbReference type="EMBL" id="AYC65230.1"/>
    </source>
</evidence>
<dbReference type="PANTHER" id="PTHR21569:SF1">
    <property type="entry name" value="SMALL RIBOSOMAL SUBUNIT PROTEIN US9M"/>
    <property type="match status" value="1"/>
</dbReference>
<comment type="similarity">
    <text evidence="1 6">Belongs to the universal ribosomal protein uS9 family.</text>
</comment>
<dbReference type="InterPro" id="IPR020568">
    <property type="entry name" value="Ribosomal_Su5_D2-typ_SF"/>
</dbReference>
<keyword evidence="2 6" id="KW-0689">Ribosomal protein</keyword>
<keyword evidence="7" id="KW-0150">Chloroplast</keyword>
<dbReference type="GO" id="GO:0003735">
    <property type="term" value="F:structural constituent of ribosome"/>
    <property type="evidence" value="ECO:0007669"/>
    <property type="project" value="InterPro"/>
</dbReference>
<proteinExistence type="inferred from homology"/>
<accession>A0A386B0L5</accession>